<organism evidence="1 2">
    <name type="scientific">Parasponia andersonii</name>
    <name type="common">Sponia andersonii</name>
    <dbReference type="NCBI Taxonomy" id="3476"/>
    <lineage>
        <taxon>Eukaryota</taxon>
        <taxon>Viridiplantae</taxon>
        <taxon>Streptophyta</taxon>
        <taxon>Embryophyta</taxon>
        <taxon>Tracheophyta</taxon>
        <taxon>Spermatophyta</taxon>
        <taxon>Magnoliopsida</taxon>
        <taxon>eudicotyledons</taxon>
        <taxon>Gunneridae</taxon>
        <taxon>Pentapetalae</taxon>
        <taxon>rosids</taxon>
        <taxon>fabids</taxon>
        <taxon>Rosales</taxon>
        <taxon>Cannabaceae</taxon>
        <taxon>Parasponia</taxon>
    </lineage>
</organism>
<reference evidence="2" key="1">
    <citation type="submission" date="2016-06" db="EMBL/GenBank/DDBJ databases">
        <title>Parallel loss of symbiosis genes in relatives of nitrogen-fixing non-legume Parasponia.</title>
        <authorList>
            <person name="Van Velzen R."/>
            <person name="Holmer R."/>
            <person name="Bu F."/>
            <person name="Rutten L."/>
            <person name="Van Zeijl A."/>
            <person name="Liu W."/>
            <person name="Santuari L."/>
            <person name="Cao Q."/>
            <person name="Sharma T."/>
            <person name="Shen D."/>
            <person name="Roswanjaya Y."/>
            <person name="Wardhani T."/>
            <person name="Kalhor M.S."/>
            <person name="Jansen J."/>
            <person name="Van den Hoogen J."/>
            <person name="Gungor B."/>
            <person name="Hartog M."/>
            <person name="Hontelez J."/>
            <person name="Verver J."/>
            <person name="Yang W.-C."/>
            <person name="Schijlen E."/>
            <person name="Repin R."/>
            <person name="Schilthuizen M."/>
            <person name="Schranz E."/>
            <person name="Heidstra R."/>
            <person name="Miyata K."/>
            <person name="Fedorova E."/>
            <person name="Kohlen W."/>
            <person name="Bisseling T."/>
            <person name="Smit S."/>
            <person name="Geurts R."/>
        </authorList>
    </citation>
    <scope>NUCLEOTIDE SEQUENCE [LARGE SCALE GENOMIC DNA]</scope>
    <source>
        <strain evidence="2">cv. WU1-14</strain>
    </source>
</reference>
<protein>
    <submittedName>
        <fullName evidence="1">Uncharacterized protein</fullName>
    </submittedName>
</protein>
<evidence type="ECO:0000313" key="2">
    <source>
        <dbReference type="Proteomes" id="UP000237105"/>
    </source>
</evidence>
<evidence type="ECO:0000313" key="1">
    <source>
        <dbReference type="EMBL" id="PON79227.1"/>
    </source>
</evidence>
<accession>A0A2P5E135</accession>
<keyword evidence="2" id="KW-1185">Reference proteome</keyword>
<proteinExistence type="predicted"/>
<dbReference type="Proteomes" id="UP000237105">
    <property type="component" value="Unassembled WGS sequence"/>
</dbReference>
<gene>
    <name evidence="1" type="ORF">PanWU01x14_013430</name>
</gene>
<name>A0A2P5E135_PARAD</name>
<comment type="caution">
    <text evidence="1">The sequence shown here is derived from an EMBL/GenBank/DDBJ whole genome shotgun (WGS) entry which is preliminary data.</text>
</comment>
<sequence length="155" mass="18136">MLFDQGYNITLILSISISHFSPPRRYHLSLFDSISLSLTFLRHLLSRLFALEAIWSLSHSLDLALLNRSIWPYSASLACFLTRFGQSWPYSPLASISHFLMVYFPLLGLTSFDQLLSWSYLSQPFALSIRLTSRLILRQQRLRFCWQKIFLPMQN</sequence>
<dbReference type="AlphaFoldDB" id="A0A2P5E135"/>
<dbReference type="EMBL" id="JXTB01000005">
    <property type="protein sequence ID" value="PON79227.1"/>
    <property type="molecule type" value="Genomic_DNA"/>
</dbReference>